<comment type="caution">
    <text evidence="1">The sequence shown here is derived from an EMBL/GenBank/DDBJ whole genome shotgun (WGS) entry which is preliminary data.</text>
</comment>
<dbReference type="RefSeq" id="WP_283346774.1">
    <property type="nucleotide sequence ID" value="NZ_JASHIF010000032.1"/>
</dbReference>
<reference evidence="1 2" key="1">
    <citation type="submission" date="2023-05" db="EMBL/GenBank/DDBJ databases">
        <title>Novel species of genus Flectobacillus isolated from stream in China.</title>
        <authorList>
            <person name="Lu H."/>
        </authorList>
    </citation>
    <scope>NUCLEOTIDE SEQUENCE [LARGE SCALE GENOMIC DNA]</scope>
    <source>
        <strain evidence="1 2">KCTC 42575</strain>
    </source>
</reference>
<sequence length="650" mass="75714">MIKKSKIKELINDKVAPILSDELTKHGFKYQKSKQLFSRQDTKGFSHIINISAPYSPLVHDDSTDKLSFVFEVYGEIKIPSYEKWTFDTLGYQTNFYFNTEILRSKIELSFDDFDDDSSYAPTASQQFKRIVTLALTRDSNFHDGLIPLDDFLNIRIPNLVSRISENADILKIYKSSHSPFQHINLLFFGGYVDLANEEFEKYYQFLVQEIENKLKISEAEAHNSIGVLNWLIKNVKKVANLTFVNPFEGSIKVLNSKNEKFEFSKKTQFIEKLRLDISQFEIRAFNINPLCEILIITKNQKLIKINSKGELVFEREIENIPNIWAFGVIEETNDFFMNNYIFTPDNNIIELNLPVQKLKKGQVQYAVNSDFAYWHKNEKYLIVYEGTFLVFSKDGSLESSIDIGEKYRSKILAKREWILIQKGETANIILNFDGKVLGTYEFGKGNTLYEFSPNYEFLISFSYSTKSQFYNLINGDKNTLWAHPTYLKDYKEKIYNGVSHNFGMNIAKFSPDNKYIVGGADHGKYVAWNLPKLERIELMPSDEVIELLEPLITSWSNINERGVEVTKVEKVTLGSQTFLKNRRNDMSQIIFFEDGDIFITELGYGKFVLSWDRNFKNLTYKKIDGRLDFHSKKYLTQNTSKELIIYQQQ</sequence>
<dbReference type="Proteomes" id="UP001236507">
    <property type="component" value="Unassembled WGS sequence"/>
</dbReference>
<name>A0ABT6YG06_9BACT</name>
<proteinExistence type="predicted"/>
<protein>
    <recommendedName>
        <fullName evidence="3">WD40 repeat domain-containing protein</fullName>
    </recommendedName>
</protein>
<organism evidence="1 2">
    <name type="scientific">Flectobacillus roseus</name>
    <dbReference type="NCBI Taxonomy" id="502259"/>
    <lineage>
        <taxon>Bacteria</taxon>
        <taxon>Pseudomonadati</taxon>
        <taxon>Bacteroidota</taxon>
        <taxon>Cytophagia</taxon>
        <taxon>Cytophagales</taxon>
        <taxon>Flectobacillaceae</taxon>
        <taxon>Flectobacillus</taxon>
    </lineage>
</organism>
<accession>A0ABT6YG06</accession>
<gene>
    <name evidence="1" type="ORF">QM524_25130</name>
</gene>
<keyword evidence="2" id="KW-1185">Reference proteome</keyword>
<evidence type="ECO:0000313" key="2">
    <source>
        <dbReference type="Proteomes" id="UP001236507"/>
    </source>
</evidence>
<dbReference type="EMBL" id="JASHIF010000032">
    <property type="protein sequence ID" value="MDI9862533.1"/>
    <property type="molecule type" value="Genomic_DNA"/>
</dbReference>
<evidence type="ECO:0008006" key="3">
    <source>
        <dbReference type="Google" id="ProtNLM"/>
    </source>
</evidence>
<evidence type="ECO:0000313" key="1">
    <source>
        <dbReference type="EMBL" id="MDI9862533.1"/>
    </source>
</evidence>
<dbReference type="SUPFAM" id="SSF50978">
    <property type="entry name" value="WD40 repeat-like"/>
    <property type="match status" value="1"/>
</dbReference>
<dbReference type="InterPro" id="IPR036322">
    <property type="entry name" value="WD40_repeat_dom_sf"/>
</dbReference>